<comment type="caution">
    <text evidence="1">The sequence shown here is derived from an EMBL/GenBank/DDBJ whole genome shotgun (WGS) entry which is preliminary data.</text>
</comment>
<evidence type="ECO:0000313" key="1">
    <source>
        <dbReference type="EMBL" id="KAF9645112.1"/>
    </source>
</evidence>
<keyword evidence="2" id="KW-1185">Reference proteome</keyword>
<gene>
    <name evidence="1" type="ORF">BDM02DRAFT_3120722</name>
</gene>
<organism evidence="1 2">
    <name type="scientific">Thelephora ganbajun</name>
    <name type="common">Ganba fungus</name>
    <dbReference type="NCBI Taxonomy" id="370292"/>
    <lineage>
        <taxon>Eukaryota</taxon>
        <taxon>Fungi</taxon>
        <taxon>Dikarya</taxon>
        <taxon>Basidiomycota</taxon>
        <taxon>Agaricomycotina</taxon>
        <taxon>Agaricomycetes</taxon>
        <taxon>Thelephorales</taxon>
        <taxon>Thelephoraceae</taxon>
        <taxon>Thelephora</taxon>
    </lineage>
</organism>
<evidence type="ECO:0000313" key="2">
    <source>
        <dbReference type="Proteomes" id="UP000886501"/>
    </source>
</evidence>
<reference evidence="1" key="2">
    <citation type="journal article" date="2020" name="Nat. Commun.">
        <title>Large-scale genome sequencing of mycorrhizal fungi provides insights into the early evolution of symbiotic traits.</title>
        <authorList>
            <person name="Miyauchi S."/>
            <person name="Kiss E."/>
            <person name="Kuo A."/>
            <person name="Drula E."/>
            <person name="Kohler A."/>
            <person name="Sanchez-Garcia M."/>
            <person name="Morin E."/>
            <person name="Andreopoulos B."/>
            <person name="Barry K.W."/>
            <person name="Bonito G."/>
            <person name="Buee M."/>
            <person name="Carver A."/>
            <person name="Chen C."/>
            <person name="Cichocki N."/>
            <person name="Clum A."/>
            <person name="Culley D."/>
            <person name="Crous P.W."/>
            <person name="Fauchery L."/>
            <person name="Girlanda M."/>
            <person name="Hayes R.D."/>
            <person name="Keri Z."/>
            <person name="LaButti K."/>
            <person name="Lipzen A."/>
            <person name="Lombard V."/>
            <person name="Magnuson J."/>
            <person name="Maillard F."/>
            <person name="Murat C."/>
            <person name="Nolan M."/>
            <person name="Ohm R.A."/>
            <person name="Pangilinan J."/>
            <person name="Pereira M.F."/>
            <person name="Perotto S."/>
            <person name="Peter M."/>
            <person name="Pfister S."/>
            <person name="Riley R."/>
            <person name="Sitrit Y."/>
            <person name="Stielow J.B."/>
            <person name="Szollosi G."/>
            <person name="Zifcakova L."/>
            <person name="Stursova M."/>
            <person name="Spatafora J.W."/>
            <person name="Tedersoo L."/>
            <person name="Vaario L.M."/>
            <person name="Yamada A."/>
            <person name="Yan M."/>
            <person name="Wang P."/>
            <person name="Xu J."/>
            <person name="Bruns T."/>
            <person name="Baldrian P."/>
            <person name="Vilgalys R."/>
            <person name="Dunand C."/>
            <person name="Henrissat B."/>
            <person name="Grigoriev I.V."/>
            <person name="Hibbett D."/>
            <person name="Nagy L.G."/>
            <person name="Martin F.M."/>
        </authorList>
    </citation>
    <scope>NUCLEOTIDE SEQUENCE</scope>
    <source>
        <strain evidence="1">P2</strain>
    </source>
</reference>
<proteinExistence type="predicted"/>
<dbReference type="Proteomes" id="UP000886501">
    <property type="component" value="Unassembled WGS sequence"/>
</dbReference>
<protein>
    <submittedName>
        <fullName evidence="1">Uncharacterized protein</fullName>
    </submittedName>
</protein>
<name>A0ACB6Z6G1_THEGA</name>
<feature type="non-terminal residue" evidence="1">
    <location>
        <position position="351"/>
    </location>
</feature>
<accession>A0ACB6Z6G1</accession>
<dbReference type="EMBL" id="MU118103">
    <property type="protein sequence ID" value="KAF9645112.1"/>
    <property type="molecule type" value="Genomic_DNA"/>
</dbReference>
<sequence length="351" mass="38935">MAYFDNTDNANFYDYNTNFCTTSTSSEFGACPSLNQTLANEEANIRTTDTFTDGWSVGRQPGYMVGSPRSLRAEASLESAPSVTPYSTQTDGYGQPSFPGHYWPIMGQYAQSYHSGIMSRDNSFASAVASEPSMVVPIPSSAPLDYWGGNENGSSTGTFYMNVSTPPQPSAGLSRTGLMPAWRFRQYEVSRAHPNEDRNIEAGPSTTNPSRGTSEATTDAKRKQTITEEDRAPTTRRPRGMGEPRDHRIRQQRDMRKLCAWAQGWKGLPKLPSNEKALGIALEVVKTIRVPVYLEPHLRKGNTKRTVEGKGAADVEHERRKGTRGLSEELSRYYPLAVDQKAWKCPELLSK</sequence>
<reference evidence="1" key="1">
    <citation type="submission" date="2019-10" db="EMBL/GenBank/DDBJ databases">
        <authorList>
            <consortium name="DOE Joint Genome Institute"/>
            <person name="Kuo A."/>
            <person name="Miyauchi S."/>
            <person name="Kiss E."/>
            <person name="Drula E."/>
            <person name="Kohler A."/>
            <person name="Sanchez-Garcia M."/>
            <person name="Andreopoulos B."/>
            <person name="Barry K.W."/>
            <person name="Bonito G."/>
            <person name="Buee M."/>
            <person name="Carver A."/>
            <person name="Chen C."/>
            <person name="Cichocki N."/>
            <person name="Clum A."/>
            <person name="Culley D."/>
            <person name="Crous P.W."/>
            <person name="Fauchery L."/>
            <person name="Girlanda M."/>
            <person name="Hayes R."/>
            <person name="Keri Z."/>
            <person name="Labutti K."/>
            <person name="Lipzen A."/>
            <person name="Lombard V."/>
            <person name="Magnuson J."/>
            <person name="Maillard F."/>
            <person name="Morin E."/>
            <person name="Murat C."/>
            <person name="Nolan M."/>
            <person name="Ohm R."/>
            <person name="Pangilinan J."/>
            <person name="Pereira M."/>
            <person name="Perotto S."/>
            <person name="Peter M."/>
            <person name="Riley R."/>
            <person name="Sitrit Y."/>
            <person name="Stielow B."/>
            <person name="Szollosi G."/>
            <person name="Zifcakova L."/>
            <person name="Stursova M."/>
            <person name="Spatafora J.W."/>
            <person name="Tedersoo L."/>
            <person name="Vaario L.-M."/>
            <person name="Yamada A."/>
            <person name="Yan M."/>
            <person name="Wang P."/>
            <person name="Xu J."/>
            <person name="Bruns T."/>
            <person name="Baldrian P."/>
            <person name="Vilgalys R."/>
            <person name="Henrissat B."/>
            <person name="Grigoriev I.V."/>
            <person name="Hibbett D."/>
            <person name="Nagy L.G."/>
            <person name="Martin F.M."/>
        </authorList>
    </citation>
    <scope>NUCLEOTIDE SEQUENCE</scope>
    <source>
        <strain evidence="1">P2</strain>
    </source>
</reference>